<proteinExistence type="predicted"/>
<evidence type="ECO:0000313" key="3">
    <source>
        <dbReference type="Proteomes" id="UP000314294"/>
    </source>
</evidence>
<feature type="region of interest" description="Disordered" evidence="1">
    <location>
        <begin position="76"/>
        <end position="97"/>
    </location>
</feature>
<accession>A0A4Z2HT92</accession>
<dbReference type="Proteomes" id="UP000314294">
    <property type="component" value="Unassembled WGS sequence"/>
</dbReference>
<protein>
    <submittedName>
        <fullName evidence="2">Uncharacterized protein</fullName>
    </submittedName>
</protein>
<feature type="region of interest" description="Disordered" evidence="1">
    <location>
        <begin position="1"/>
        <end position="53"/>
    </location>
</feature>
<dbReference type="AlphaFoldDB" id="A0A4Z2HT92"/>
<sequence length="97" mass="11267">MVTKYPQRPPRPPQTPPDPQYPQDPERPHKNRQDPTRLHKTPQDPTRPHKTPYCSATIKSKINAQEEEMLLQCQQSERYGEISPRTSCKRAGPDPVR</sequence>
<gene>
    <name evidence="2" type="ORF">EYF80_020829</name>
</gene>
<comment type="caution">
    <text evidence="2">The sequence shown here is derived from an EMBL/GenBank/DDBJ whole genome shotgun (WGS) entry which is preliminary data.</text>
</comment>
<feature type="compositionally biased region" description="Pro residues" evidence="1">
    <location>
        <begin position="7"/>
        <end position="22"/>
    </location>
</feature>
<reference evidence="2 3" key="1">
    <citation type="submission" date="2019-03" db="EMBL/GenBank/DDBJ databases">
        <title>First draft genome of Liparis tanakae, snailfish: a comprehensive survey of snailfish specific genes.</title>
        <authorList>
            <person name="Kim W."/>
            <person name="Song I."/>
            <person name="Jeong J.-H."/>
            <person name="Kim D."/>
            <person name="Kim S."/>
            <person name="Ryu S."/>
            <person name="Song J.Y."/>
            <person name="Lee S.K."/>
        </authorList>
    </citation>
    <scope>NUCLEOTIDE SEQUENCE [LARGE SCALE GENOMIC DNA]</scope>
    <source>
        <tissue evidence="2">Muscle</tissue>
    </source>
</reference>
<dbReference type="EMBL" id="SRLO01000182">
    <property type="protein sequence ID" value="TNN68968.1"/>
    <property type="molecule type" value="Genomic_DNA"/>
</dbReference>
<organism evidence="2 3">
    <name type="scientific">Liparis tanakae</name>
    <name type="common">Tanaka's snailfish</name>
    <dbReference type="NCBI Taxonomy" id="230148"/>
    <lineage>
        <taxon>Eukaryota</taxon>
        <taxon>Metazoa</taxon>
        <taxon>Chordata</taxon>
        <taxon>Craniata</taxon>
        <taxon>Vertebrata</taxon>
        <taxon>Euteleostomi</taxon>
        <taxon>Actinopterygii</taxon>
        <taxon>Neopterygii</taxon>
        <taxon>Teleostei</taxon>
        <taxon>Neoteleostei</taxon>
        <taxon>Acanthomorphata</taxon>
        <taxon>Eupercaria</taxon>
        <taxon>Perciformes</taxon>
        <taxon>Cottioidei</taxon>
        <taxon>Cottales</taxon>
        <taxon>Liparidae</taxon>
        <taxon>Liparis</taxon>
    </lineage>
</organism>
<name>A0A4Z2HT92_9TELE</name>
<evidence type="ECO:0000256" key="1">
    <source>
        <dbReference type="SAM" id="MobiDB-lite"/>
    </source>
</evidence>
<evidence type="ECO:0000313" key="2">
    <source>
        <dbReference type="EMBL" id="TNN68968.1"/>
    </source>
</evidence>
<keyword evidence="3" id="KW-1185">Reference proteome</keyword>
<feature type="compositionally biased region" description="Basic and acidic residues" evidence="1">
    <location>
        <begin position="24"/>
        <end position="37"/>
    </location>
</feature>